<name>A0A382AXN9_9ZZZZ</name>
<dbReference type="AlphaFoldDB" id="A0A382AXN9"/>
<reference evidence="1" key="1">
    <citation type="submission" date="2018-05" db="EMBL/GenBank/DDBJ databases">
        <authorList>
            <person name="Lanie J.A."/>
            <person name="Ng W.-L."/>
            <person name="Kazmierczak K.M."/>
            <person name="Andrzejewski T.M."/>
            <person name="Davidsen T.M."/>
            <person name="Wayne K.J."/>
            <person name="Tettelin H."/>
            <person name="Glass J.I."/>
            <person name="Rusch D."/>
            <person name="Podicherti R."/>
            <person name="Tsui H.-C.T."/>
            <person name="Winkler M.E."/>
        </authorList>
    </citation>
    <scope>NUCLEOTIDE SEQUENCE</scope>
</reference>
<protein>
    <submittedName>
        <fullName evidence="1">Uncharacterized protein</fullName>
    </submittedName>
</protein>
<gene>
    <name evidence="1" type="ORF">METZ01_LOCUS159164</name>
</gene>
<accession>A0A382AXN9</accession>
<sequence>MRTLFIKTLDDNWNGKIISLFG</sequence>
<proteinExistence type="predicted"/>
<organism evidence="1">
    <name type="scientific">marine metagenome</name>
    <dbReference type="NCBI Taxonomy" id="408172"/>
    <lineage>
        <taxon>unclassified sequences</taxon>
        <taxon>metagenomes</taxon>
        <taxon>ecological metagenomes</taxon>
    </lineage>
</organism>
<dbReference type="EMBL" id="UINC01027300">
    <property type="protein sequence ID" value="SVB06310.1"/>
    <property type="molecule type" value="Genomic_DNA"/>
</dbReference>
<evidence type="ECO:0000313" key="1">
    <source>
        <dbReference type="EMBL" id="SVB06310.1"/>
    </source>
</evidence>